<keyword evidence="4" id="KW-1185">Reference proteome</keyword>
<sequence length="241" mass="27087">MRLAILSDIHANWAALQAVWQDLEEQGVDSVYSLGDNVGYGPSPQEVVAFLHNHNVPSVQGNHERGLTNPASRAWFNPHARQALEQTRALMDPQWITVLSHYPLYRVVQGARLVHGAPPDSAHTYLFEWDDGELPELFTRFSETLCFVGHTHELMLVCLESGRARRDVLRRGVFALEAGSRYVVNVGSVGQPRDGDNRAKYVIWDTEQASLEVRFVAYDIQDTVDRIGACGLPRANATRLW</sequence>
<evidence type="ECO:0000256" key="1">
    <source>
        <dbReference type="ARBA" id="ARBA00008950"/>
    </source>
</evidence>
<dbReference type="SUPFAM" id="SSF56300">
    <property type="entry name" value="Metallo-dependent phosphatases"/>
    <property type="match status" value="1"/>
</dbReference>
<dbReference type="Proteomes" id="UP000001052">
    <property type="component" value="Chromosome"/>
</dbReference>
<dbReference type="HOGENOM" id="CLU_074761_0_1_7"/>
<comment type="similarity">
    <text evidence="1">Belongs to the metallophosphoesterase superfamily. YfcE family.</text>
</comment>
<evidence type="ECO:0000313" key="4">
    <source>
        <dbReference type="Proteomes" id="UP000001052"/>
    </source>
</evidence>
<dbReference type="AlphaFoldDB" id="C8X3J7"/>
<protein>
    <submittedName>
        <fullName evidence="3">Metallophosphoesterase</fullName>
    </submittedName>
</protein>
<dbReference type="InterPro" id="IPR011152">
    <property type="entry name" value="Pesterase_MJ0912"/>
</dbReference>
<dbReference type="eggNOG" id="COG0639">
    <property type="taxonomic scope" value="Bacteria"/>
</dbReference>
<dbReference type="Pfam" id="PF12850">
    <property type="entry name" value="Metallophos_2"/>
    <property type="match status" value="1"/>
</dbReference>
<dbReference type="InterPro" id="IPR029052">
    <property type="entry name" value="Metallo-depent_PP-like"/>
</dbReference>
<dbReference type="PIRSF" id="PIRSF000883">
    <property type="entry name" value="Pesterase_MJ0912"/>
    <property type="match status" value="1"/>
</dbReference>
<proteinExistence type="inferred from homology"/>
<dbReference type="InterPro" id="IPR050126">
    <property type="entry name" value="Ap4A_hydrolase"/>
</dbReference>
<dbReference type="PANTHER" id="PTHR42850">
    <property type="entry name" value="METALLOPHOSPHOESTERASE"/>
    <property type="match status" value="1"/>
</dbReference>
<evidence type="ECO:0000259" key="2">
    <source>
        <dbReference type="Pfam" id="PF12850"/>
    </source>
</evidence>
<dbReference type="KEGG" id="drt:Dret_1710"/>
<dbReference type="CDD" id="cd00838">
    <property type="entry name" value="MPP_superfamily"/>
    <property type="match status" value="1"/>
</dbReference>
<name>C8X3J7_DESRD</name>
<dbReference type="InterPro" id="IPR024654">
    <property type="entry name" value="Calcineurin-like_PHP_lpxH"/>
</dbReference>
<reference evidence="4" key="1">
    <citation type="submission" date="2009-09" db="EMBL/GenBank/DDBJ databases">
        <title>The complete chromosome of Desulfohalobium retbaense DSM 5692.</title>
        <authorList>
            <consortium name="US DOE Joint Genome Institute (JGI-PGF)"/>
            <person name="Lucas S."/>
            <person name="Copeland A."/>
            <person name="Lapidus A."/>
            <person name="Glavina del Rio T."/>
            <person name="Dalin E."/>
            <person name="Tice H."/>
            <person name="Bruce D."/>
            <person name="Goodwin L."/>
            <person name="Pitluck S."/>
            <person name="Kyrpides N."/>
            <person name="Mavromatis K."/>
            <person name="Ivanova N."/>
            <person name="Mikhailova N."/>
            <person name="Munk A.C."/>
            <person name="Brettin T."/>
            <person name="Detter J.C."/>
            <person name="Han C."/>
            <person name="Tapia R."/>
            <person name="Larimer F."/>
            <person name="Land M."/>
            <person name="Hauser L."/>
            <person name="Markowitz V."/>
            <person name="Cheng J.-F."/>
            <person name="Hugenholtz P."/>
            <person name="Woyke T."/>
            <person name="Wu D."/>
            <person name="Spring S."/>
            <person name="Klenk H.-P."/>
            <person name="Eisen J.A."/>
        </authorList>
    </citation>
    <scope>NUCLEOTIDE SEQUENCE [LARGE SCALE GENOMIC DNA]</scope>
    <source>
        <strain evidence="4">DSM 5692</strain>
    </source>
</reference>
<dbReference type="OrthoDB" id="9813918at2"/>
<feature type="domain" description="Calcineurin-like phosphoesterase" evidence="2">
    <location>
        <begin position="1"/>
        <end position="208"/>
    </location>
</feature>
<evidence type="ECO:0000313" key="3">
    <source>
        <dbReference type="EMBL" id="ACV68994.1"/>
    </source>
</evidence>
<accession>C8X3J7</accession>
<reference evidence="3 4" key="2">
    <citation type="journal article" date="2010" name="Stand. Genomic Sci.">
        <title>Complete genome sequence of Desulfohalobium retbaense type strain (HR(100)).</title>
        <authorList>
            <person name="Spring S."/>
            <person name="Nolan M."/>
            <person name="Lapidus A."/>
            <person name="Glavina Del Rio T."/>
            <person name="Copeland A."/>
            <person name="Tice H."/>
            <person name="Cheng J.F."/>
            <person name="Lucas S."/>
            <person name="Land M."/>
            <person name="Chen F."/>
            <person name="Bruce D."/>
            <person name="Goodwin L."/>
            <person name="Pitluck S."/>
            <person name="Ivanova N."/>
            <person name="Mavromatis K."/>
            <person name="Mikhailova N."/>
            <person name="Pati A."/>
            <person name="Chen A."/>
            <person name="Palaniappan K."/>
            <person name="Hauser L."/>
            <person name="Chang Y.J."/>
            <person name="Jeffries C.D."/>
            <person name="Munk C."/>
            <person name="Kiss H."/>
            <person name="Chain P."/>
            <person name="Han C."/>
            <person name="Brettin T."/>
            <person name="Detter J.C."/>
            <person name="Schuler E."/>
            <person name="Goker M."/>
            <person name="Rohde M."/>
            <person name="Bristow J."/>
            <person name="Eisen J.A."/>
            <person name="Markowitz V."/>
            <person name="Hugenholtz P."/>
            <person name="Kyrpides N.C."/>
            <person name="Klenk H.P."/>
        </authorList>
    </citation>
    <scope>NUCLEOTIDE SEQUENCE [LARGE SCALE GENOMIC DNA]</scope>
    <source>
        <strain evidence="3 4">DSM 5692</strain>
    </source>
</reference>
<gene>
    <name evidence="3" type="ordered locus">Dret_1710</name>
</gene>
<dbReference type="PANTHER" id="PTHR42850:SF2">
    <property type="entry name" value="BLL5683 PROTEIN"/>
    <property type="match status" value="1"/>
</dbReference>
<dbReference type="RefSeq" id="WP_015752137.1">
    <property type="nucleotide sequence ID" value="NC_013223.1"/>
</dbReference>
<dbReference type="EMBL" id="CP001734">
    <property type="protein sequence ID" value="ACV68994.1"/>
    <property type="molecule type" value="Genomic_DNA"/>
</dbReference>
<dbReference type="GO" id="GO:0016791">
    <property type="term" value="F:phosphatase activity"/>
    <property type="evidence" value="ECO:0007669"/>
    <property type="project" value="TreeGrafter"/>
</dbReference>
<dbReference type="STRING" id="485915.Dret_1710"/>
<dbReference type="GO" id="GO:0005737">
    <property type="term" value="C:cytoplasm"/>
    <property type="evidence" value="ECO:0007669"/>
    <property type="project" value="TreeGrafter"/>
</dbReference>
<dbReference type="Gene3D" id="3.60.21.10">
    <property type="match status" value="1"/>
</dbReference>
<organism evidence="3 4">
    <name type="scientific">Desulfohalobium retbaense (strain ATCC 49708 / DSM 5692 / JCM 16813 / HR100)</name>
    <dbReference type="NCBI Taxonomy" id="485915"/>
    <lineage>
        <taxon>Bacteria</taxon>
        <taxon>Pseudomonadati</taxon>
        <taxon>Thermodesulfobacteriota</taxon>
        <taxon>Desulfovibrionia</taxon>
        <taxon>Desulfovibrionales</taxon>
        <taxon>Desulfohalobiaceae</taxon>
        <taxon>Desulfohalobium</taxon>
    </lineage>
</organism>